<dbReference type="GO" id="GO:0005737">
    <property type="term" value="C:cytoplasm"/>
    <property type="evidence" value="ECO:0007669"/>
    <property type="project" value="TreeGrafter"/>
</dbReference>
<keyword evidence="6" id="KW-1185">Reference proteome</keyword>
<dbReference type="SUPFAM" id="SSF52833">
    <property type="entry name" value="Thioredoxin-like"/>
    <property type="match status" value="1"/>
</dbReference>
<evidence type="ECO:0000256" key="1">
    <source>
        <dbReference type="ARBA" id="ARBA00012452"/>
    </source>
</evidence>
<dbReference type="InterPro" id="IPR040079">
    <property type="entry name" value="Glutathione_S-Trfase"/>
</dbReference>
<reference evidence="5" key="1">
    <citation type="submission" date="2022-07" db="EMBL/GenBank/DDBJ databases">
        <title>Genome Sequence of Leucocoprinus birnbaumii.</title>
        <authorList>
            <person name="Buettner E."/>
        </authorList>
    </citation>
    <scope>NUCLEOTIDE SEQUENCE</scope>
    <source>
        <strain evidence="5">VT141</strain>
    </source>
</reference>
<proteinExistence type="predicted"/>
<comment type="caution">
    <text evidence="5">The sequence shown here is derived from an EMBL/GenBank/DDBJ whole genome shotgun (WGS) entry which is preliminary data.</text>
</comment>
<gene>
    <name evidence="5" type="ORF">NP233_g2765</name>
</gene>
<dbReference type="InterPro" id="IPR004045">
    <property type="entry name" value="Glutathione_S-Trfase_N"/>
</dbReference>
<dbReference type="GO" id="GO:0004364">
    <property type="term" value="F:glutathione transferase activity"/>
    <property type="evidence" value="ECO:0007669"/>
    <property type="project" value="UniProtKB-EC"/>
</dbReference>
<dbReference type="InterPro" id="IPR036282">
    <property type="entry name" value="Glutathione-S-Trfase_C_sf"/>
</dbReference>
<sequence length="207" mass="23613">MVVKLYGFRISTATRRVAQILHEKRVPFEFIDLDRATSQQKSPEHLARQPFGQVPVLDDDGFIIYESRAISRYIATKWADRGDALIPLSNIQAIALFEQAASVEVSNFDPYATRAVFQKVFKPKRGWGETDVAIFEEAVKALHPKLDVYEELTLVDLFHLPFGSELPETGVDFFTGRPNFTRWFKDITSRPSWIAVKDGVESKPSYD</sequence>
<dbReference type="SFLD" id="SFLDS00019">
    <property type="entry name" value="Glutathione_Transferase_(cytos"/>
    <property type="match status" value="1"/>
</dbReference>
<dbReference type="Gene3D" id="1.20.1050.10">
    <property type="match status" value="1"/>
</dbReference>
<name>A0AAD5W1L9_9AGAR</name>
<dbReference type="FunFam" id="3.40.30.10:FF:000016">
    <property type="entry name" value="Glutathione S-transferase F2"/>
    <property type="match status" value="1"/>
</dbReference>
<dbReference type="EC" id="2.5.1.18" evidence="1"/>
<dbReference type="SUPFAM" id="SSF47616">
    <property type="entry name" value="GST C-terminal domain-like"/>
    <property type="match status" value="1"/>
</dbReference>
<evidence type="ECO:0000259" key="3">
    <source>
        <dbReference type="PROSITE" id="PS50404"/>
    </source>
</evidence>
<evidence type="ECO:0000256" key="2">
    <source>
        <dbReference type="ARBA" id="ARBA00022679"/>
    </source>
</evidence>
<dbReference type="GO" id="GO:0006749">
    <property type="term" value="P:glutathione metabolic process"/>
    <property type="evidence" value="ECO:0007669"/>
    <property type="project" value="TreeGrafter"/>
</dbReference>
<dbReference type="PANTHER" id="PTHR43900">
    <property type="entry name" value="GLUTATHIONE S-TRANSFERASE RHO"/>
    <property type="match status" value="1"/>
</dbReference>
<dbReference type="AlphaFoldDB" id="A0AAD5W1L9"/>
<dbReference type="EMBL" id="JANIEX010000122">
    <property type="protein sequence ID" value="KAJ3572929.1"/>
    <property type="molecule type" value="Genomic_DNA"/>
</dbReference>
<feature type="domain" description="GST C-terminal" evidence="4">
    <location>
        <begin position="90"/>
        <end position="206"/>
    </location>
</feature>
<organism evidence="5 6">
    <name type="scientific">Leucocoprinus birnbaumii</name>
    <dbReference type="NCBI Taxonomy" id="56174"/>
    <lineage>
        <taxon>Eukaryota</taxon>
        <taxon>Fungi</taxon>
        <taxon>Dikarya</taxon>
        <taxon>Basidiomycota</taxon>
        <taxon>Agaricomycotina</taxon>
        <taxon>Agaricomycetes</taxon>
        <taxon>Agaricomycetidae</taxon>
        <taxon>Agaricales</taxon>
        <taxon>Agaricineae</taxon>
        <taxon>Agaricaceae</taxon>
        <taxon>Leucocoprinus</taxon>
    </lineage>
</organism>
<dbReference type="InterPro" id="IPR036249">
    <property type="entry name" value="Thioredoxin-like_sf"/>
</dbReference>
<evidence type="ECO:0000313" key="6">
    <source>
        <dbReference type="Proteomes" id="UP001213000"/>
    </source>
</evidence>
<evidence type="ECO:0000259" key="4">
    <source>
        <dbReference type="PROSITE" id="PS50405"/>
    </source>
</evidence>
<dbReference type="Proteomes" id="UP001213000">
    <property type="component" value="Unassembled WGS sequence"/>
</dbReference>
<dbReference type="PROSITE" id="PS50405">
    <property type="entry name" value="GST_CTER"/>
    <property type="match status" value="1"/>
</dbReference>
<evidence type="ECO:0000313" key="5">
    <source>
        <dbReference type="EMBL" id="KAJ3572929.1"/>
    </source>
</evidence>
<dbReference type="SFLD" id="SFLDG00358">
    <property type="entry name" value="Main_(cytGST)"/>
    <property type="match status" value="1"/>
</dbReference>
<dbReference type="GO" id="GO:0043295">
    <property type="term" value="F:glutathione binding"/>
    <property type="evidence" value="ECO:0007669"/>
    <property type="project" value="TreeGrafter"/>
</dbReference>
<dbReference type="InterPro" id="IPR010987">
    <property type="entry name" value="Glutathione-S-Trfase_C-like"/>
</dbReference>
<accession>A0AAD5W1L9</accession>
<dbReference type="PANTHER" id="PTHR43900:SF3">
    <property type="entry name" value="GLUTATHIONE S-TRANSFERASE RHO"/>
    <property type="match status" value="1"/>
</dbReference>
<dbReference type="PROSITE" id="PS50404">
    <property type="entry name" value="GST_NTER"/>
    <property type="match status" value="1"/>
</dbReference>
<keyword evidence="2" id="KW-0808">Transferase</keyword>
<dbReference type="Gene3D" id="3.40.30.10">
    <property type="entry name" value="Glutaredoxin"/>
    <property type="match status" value="1"/>
</dbReference>
<dbReference type="Pfam" id="PF02798">
    <property type="entry name" value="GST_N"/>
    <property type="match status" value="1"/>
</dbReference>
<protein>
    <recommendedName>
        <fullName evidence="1">glutathione transferase</fullName>
        <ecNumber evidence="1">2.5.1.18</ecNumber>
    </recommendedName>
</protein>
<dbReference type="CDD" id="cd03053">
    <property type="entry name" value="GST_N_Phi"/>
    <property type="match status" value="1"/>
</dbReference>
<feature type="domain" description="GST N-terminal" evidence="3">
    <location>
        <begin position="1"/>
        <end position="82"/>
    </location>
</feature>